<dbReference type="Pfam" id="PF04023">
    <property type="entry name" value="FeoA"/>
    <property type="match status" value="1"/>
</dbReference>
<gene>
    <name evidence="3" type="ORF">ACFQPS_12145</name>
</gene>
<reference evidence="4" key="1">
    <citation type="journal article" date="2019" name="Int. J. Syst. Evol. Microbiol.">
        <title>The Global Catalogue of Microorganisms (GCM) 10K type strain sequencing project: providing services to taxonomists for standard genome sequencing and annotation.</title>
        <authorList>
            <consortium name="The Broad Institute Genomics Platform"/>
            <consortium name="The Broad Institute Genome Sequencing Center for Infectious Disease"/>
            <person name="Wu L."/>
            <person name="Ma J."/>
        </authorList>
    </citation>
    <scope>NUCLEOTIDE SEQUENCE [LARGE SCALE GENOMIC DNA]</scope>
    <source>
        <strain evidence="4">CGMCC 1.16275</strain>
    </source>
</reference>
<dbReference type="InterPro" id="IPR038157">
    <property type="entry name" value="FeoA_core_dom"/>
</dbReference>
<dbReference type="InterPro" id="IPR052713">
    <property type="entry name" value="FeoA"/>
</dbReference>
<organism evidence="3 4">
    <name type="scientific">Rhodocista pekingensis</name>
    <dbReference type="NCBI Taxonomy" id="201185"/>
    <lineage>
        <taxon>Bacteria</taxon>
        <taxon>Pseudomonadati</taxon>
        <taxon>Pseudomonadota</taxon>
        <taxon>Alphaproteobacteria</taxon>
        <taxon>Rhodospirillales</taxon>
        <taxon>Azospirillaceae</taxon>
        <taxon>Rhodocista</taxon>
    </lineage>
</organism>
<dbReference type="InterPro" id="IPR008988">
    <property type="entry name" value="Transcriptional_repressor_C"/>
</dbReference>
<name>A0ABW2KY49_9PROT</name>
<dbReference type="PANTHER" id="PTHR42954">
    <property type="entry name" value="FE(2+) TRANSPORT PROTEIN A"/>
    <property type="match status" value="1"/>
</dbReference>
<dbReference type="SMART" id="SM00899">
    <property type="entry name" value="FeoA"/>
    <property type="match status" value="1"/>
</dbReference>
<keyword evidence="1" id="KW-0408">Iron</keyword>
<dbReference type="InterPro" id="IPR007167">
    <property type="entry name" value="Fe-transptr_FeoA-like"/>
</dbReference>
<evidence type="ECO:0000256" key="1">
    <source>
        <dbReference type="ARBA" id="ARBA00023004"/>
    </source>
</evidence>
<dbReference type="SUPFAM" id="SSF50037">
    <property type="entry name" value="C-terminal domain of transcriptional repressors"/>
    <property type="match status" value="1"/>
</dbReference>
<feature type="domain" description="Ferrous iron transporter FeoA-like" evidence="2">
    <location>
        <begin position="11"/>
        <end position="92"/>
    </location>
</feature>
<comment type="caution">
    <text evidence="3">The sequence shown here is derived from an EMBL/GenBank/DDBJ whole genome shotgun (WGS) entry which is preliminary data.</text>
</comment>
<proteinExistence type="predicted"/>
<protein>
    <submittedName>
        <fullName evidence="3">Ferrous iron transport protein A</fullName>
    </submittedName>
</protein>
<keyword evidence="4" id="KW-1185">Reference proteome</keyword>
<dbReference type="PANTHER" id="PTHR42954:SF2">
    <property type="entry name" value="FE(2+) TRANSPORT PROTEIN A"/>
    <property type="match status" value="1"/>
</dbReference>
<dbReference type="RefSeq" id="WP_377359306.1">
    <property type="nucleotide sequence ID" value="NZ_JBHTCM010000010.1"/>
</dbReference>
<dbReference type="EMBL" id="JBHTCM010000010">
    <property type="protein sequence ID" value="MFC7333915.1"/>
    <property type="molecule type" value="Genomic_DNA"/>
</dbReference>
<dbReference type="Proteomes" id="UP001596456">
    <property type="component" value="Unassembled WGS sequence"/>
</dbReference>
<evidence type="ECO:0000313" key="3">
    <source>
        <dbReference type="EMBL" id="MFC7333915.1"/>
    </source>
</evidence>
<dbReference type="Gene3D" id="2.30.30.90">
    <property type="match status" value="1"/>
</dbReference>
<accession>A0ABW2KY49</accession>
<sequence length="94" mass="10430">MHARLPADSRLRLGDLNRGQRAEVVALDGQAIATSLHPDELERRLLEMGLSEGARIEIMHEGTFGRDPIAVRVNEHTVALRRREARAVMVSPVA</sequence>
<evidence type="ECO:0000313" key="4">
    <source>
        <dbReference type="Proteomes" id="UP001596456"/>
    </source>
</evidence>
<evidence type="ECO:0000259" key="2">
    <source>
        <dbReference type="SMART" id="SM00899"/>
    </source>
</evidence>